<evidence type="ECO:0000313" key="1">
    <source>
        <dbReference type="EMBL" id="SFH73533.1"/>
    </source>
</evidence>
<proteinExistence type="predicted"/>
<dbReference type="EMBL" id="FOQK01000003">
    <property type="protein sequence ID" value="SFH73533.1"/>
    <property type="molecule type" value="Genomic_DNA"/>
</dbReference>
<dbReference type="Proteomes" id="UP000183639">
    <property type="component" value="Unassembled WGS sequence"/>
</dbReference>
<protein>
    <submittedName>
        <fullName evidence="1">Uncharacterized protein</fullName>
    </submittedName>
</protein>
<name>A0A1I3CGK2_SELRU</name>
<dbReference type="RefSeq" id="WP_173370936.1">
    <property type="nucleotide sequence ID" value="NZ_FOQK01000003.1"/>
</dbReference>
<organism evidence="1 2">
    <name type="scientific">Selenomonas ruminantium</name>
    <dbReference type="NCBI Taxonomy" id="971"/>
    <lineage>
        <taxon>Bacteria</taxon>
        <taxon>Bacillati</taxon>
        <taxon>Bacillota</taxon>
        <taxon>Negativicutes</taxon>
        <taxon>Selenomonadales</taxon>
        <taxon>Selenomonadaceae</taxon>
        <taxon>Selenomonas</taxon>
    </lineage>
</organism>
<accession>A0A1I3CGK2</accession>
<dbReference type="AlphaFoldDB" id="A0A1I3CGK2"/>
<evidence type="ECO:0000313" key="2">
    <source>
        <dbReference type="Proteomes" id="UP000183639"/>
    </source>
</evidence>
<reference evidence="1 2" key="1">
    <citation type="submission" date="2016-10" db="EMBL/GenBank/DDBJ databases">
        <authorList>
            <person name="de Groot N.N."/>
        </authorList>
    </citation>
    <scope>NUCLEOTIDE SEQUENCE [LARGE SCALE GENOMIC DNA]</scope>
    <source>
        <strain evidence="1 2">Z108</strain>
    </source>
</reference>
<gene>
    <name evidence="1" type="ORF">SAMN04487861_103122</name>
</gene>
<sequence>MQDLAKVLGQKLNSWEFREAWEESSMEYDFLDRIATVCAKVAHNADETNN</sequence>